<protein>
    <submittedName>
        <fullName evidence="2">Uncharacterized protein</fullName>
    </submittedName>
</protein>
<dbReference type="InterPro" id="IPR046617">
    <property type="entry name" value="DUF6730"/>
</dbReference>
<dbReference type="EMBL" id="SDDZ01000012">
    <property type="protein sequence ID" value="RXJ45595.1"/>
    <property type="molecule type" value="Genomic_DNA"/>
</dbReference>
<organism evidence="2 3">
    <name type="scientific">Gelidibacter gilvus</name>
    <dbReference type="NCBI Taxonomy" id="59602"/>
    <lineage>
        <taxon>Bacteria</taxon>
        <taxon>Pseudomonadati</taxon>
        <taxon>Bacteroidota</taxon>
        <taxon>Flavobacteriia</taxon>
        <taxon>Flavobacteriales</taxon>
        <taxon>Flavobacteriaceae</taxon>
        <taxon>Gelidibacter</taxon>
    </lineage>
</organism>
<sequence length="106" mass="12371">MTKLEELTALLVNETTDFKNTLEKLEGINAQLKETKIKMDLTEYKAAIEIHQQQMEAHLKAVKNFEYRFEDTIKKAKIYPNWAVGVFIVSVILNFVLLLNFIGKFY</sequence>
<comment type="caution">
    <text evidence="2">The sequence shown here is derived from an EMBL/GenBank/DDBJ whole genome shotgun (WGS) entry which is preliminary data.</text>
</comment>
<evidence type="ECO:0000256" key="1">
    <source>
        <dbReference type="SAM" id="Phobius"/>
    </source>
</evidence>
<feature type="transmembrane region" description="Helical" evidence="1">
    <location>
        <begin position="82"/>
        <end position="103"/>
    </location>
</feature>
<keyword evidence="1" id="KW-0472">Membrane</keyword>
<evidence type="ECO:0000313" key="3">
    <source>
        <dbReference type="Proteomes" id="UP000289792"/>
    </source>
</evidence>
<accession>A0A4Q0XCN7</accession>
<evidence type="ECO:0000313" key="2">
    <source>
        <dbReference type="EMBL" id="RXJ45595.1"/>
    </source>
</evidence>
<dbReference type="Pfam" id="PF20503">
    <property type="entry name" value="DUF6730"/>
    <property type="match status" value="1"/>
</dbReference>
<proteinExistence type="predicted"/>
<dbReference type="OrthoDB" id="1435509at2"/>
<keyword evidence="1" id="KW-1133">Transmembrane helix</keyword>
<keyword evidence="1" id="KW-0812">Transmembrane</keyword>
<name>A0A4Q0XCN7_9FLAO</name>
<reference evidence="2 3" key="1">
    <citation type="submission" date="2019-01" db="EMBL/GenBank/DDBJ databases">
        <title>Genome sequence of the Antarctic species Gelidibacter gilvus ACAM 158(T).</title>
        <authorList>
            <person name="Bowman J.P."/>
        </authorList>
    </citation>
    <scope>NUCLEOTIDE SEQUENCE [LARGE SCALE GENOMIC DNA]</scope>
    <source>
        <strain evidence="2 3">IC158</strain>
    </source>
</reference>
<dbReference type="AlphaFoldDB" id="A0A4Q0XCN7"/>
<dbReference type="RefSeq" id="WP_129018396.1">
    <property type="nucleotide sequence ID" value="NZ_SDDZ01000012.1"/>
</dbReference>
<gene>
    <name evidence="2" type="ORF">ESZ48_15390</name>
</gene>
<keyword evidence="3" id="KW-1185">Reference proteome</keyword>
<dbReference type="Proteomes" id="UP000289792">
    <property type="component" value="Unassembled WGS sequence"/>
</dbReference>